<dbReference type="EMBL" id="AWWV01002533">
    <property type="protein sequence ID" value="OMP10405.1"/>
    <property type="molecule type" value="Genomic_DNA"/>
</dbReference>
<sequence length="20" mass="2245">MARSPSVPTINSPFSPHKKY</sequence>
<feature type="region of interest" description="Disordered" evidence="1">
    <location>
        <begin position="1"/>
        <end position="20"/>
    </location>
</feature>
<dbReference type="AlphaFoldDB" id="A0A1R3KTK1"/>
<evidence type="ECO:0000313" key="2">
    <source>
        <dbReference type="EMBL" id="OMP10405.1"/>
    </source>
</evidence>
<reference evidence="2 3" key="1">
    <citation type="submission" date="2013-09" db="EMBL/GenBank/DDBJ databases">
        <title>Corchorus capsularis genome sequencing.</title>
        <authorList>
            <person name="Alam M."/>
            <person name="Haque M.S."/>
            <person name="Islam M.S."/>
            <person name="Emdad E.M."/>
            <person name="Islam M.M."/>
            <person name="Ahmed B."/>
            <person name="Halim A."/>
            <person name="Hossen Q.M.M."/>
            <person name="Hossain M.Z."/>
            <person name="Ahmed R."/>
            <person name="Khan M.M."/>
            <person name="Islam R."/>
            <person name="Rashid M.M."/>
            <person name="Khan S.A."/>
            <person name="Rahman M.S."/>
            <person name="Alam M."/>
        </authorList>
    </citation>
    <scope>NUCLEOTIDE SEQUENCE [LARGE SCALE GENOMIC DNA]</scope>
    <source>
        <strain evidence="3">cv. CVL-1</strain>
        <tissue evidence="2">Whole seedling</tissue>
    </source>
</reference>
<name>A0A1R3KTK1_COCAP</name>
<gene>
    <name evidence="2" type="ORF">CCACVL1_00976</name>
</gene>
<evidence type="ECO:0000256" key="1">
    <source>
        <dbReference type="SAM" id="MobiDB-lite"/>
    </source>
</evidence>
<dbReference type="Proteomes" id="UP000188268">
    <property type="component" value="Unassembled WGS sequence"/>
</dbReference>
<feature type="compositionally biased region" description="Polar residues" evidence="1">
    <location>
        <begin position="1"/>
        <end position="14"/>
    </location>
</feature>
<keyword evidence="3" id="KW-1185">Reference proteome</keyword>
<comment type="caution">
    <text evidence="2">The sequence shown here is derived from an EMBL/GenBank/DDBJ whole genome shotgun (WGS) entry which is preliminary data.</text>
</comment>
<accession>A0A1R3KTK1</accession>
<evidence type="ECO:0000313" key="3">
    <source>
        <dbReference type="Proteomes" id="UP000188268"/>
    </source>
</evidence>
<protein>
    <submittedName>
        <fullName evidence="2">Uncharacterized protein</fullName>
    </submittedName>
</protein>
<dbReference type="Gramene" id="OMP10405">
    <property type="protein sequence ID" value="OMP10405"/>
    <property type="gene ID" value="CCACVL1_00976"/>
</dbReference>
<organism evidence="2 3">
    <name type="scientific">Corchorus capsularis</name>
    <name type="common">Jute</name>
    <dbReference type="NCBI Taxonomy" id="210143"/>
    <lineage>
        <taxon>Eukaryota</taxon>
        <taxon>Viridiplantae</taxon>
        <taxon>Streptophyta</taxon>
        <taxon>Embryophyta</taxon>
        <taxon>Tracheophyta</taxon>
        <taxon>Spermatophyta</taxon>
        <taxon>Magnoliopsida</taxon>
        <taxon>eudicotyledons</taxon>
        <taxon>Gunneridae</taxon>
        <taxon>Pentapetalae</taxon>
        <taxon>rosids</taxon>
        <taxon>malvids</taxon>
        <taxon>Malvales</taxon>
        <taxon>Malvaceae</taxon>
        <taxon>Grewioideae</taxon>
        <taxon>Apeibeae</taxon>
        <taxon>Corchorus</taxon>
    </lineage>
</organism>
<proteinExistence type="predicted"/>